<dbReference type="GO" id="GO:0035091">
    <property type="term" value="F:phosphatidylinositol binding"/>
    <property type="evidence" value="ECO:0007669"/>
    <property type="project" value="InterPro"/>
</dbReference>
<dbReference type="OrthoDB" id="9976382at2759"/>
<dbReference type="Pfam" id="PF00226">
    <property type="entry name" value="DnaJ"/>
    <property type="match status" value="1"/>
</dbReference>
<name>A0A8T2N490_9TELE</name>
<dbReference type="SMART" id="SM00271">
    <property type="entry name" value="DnaJ"/>
    <property type="match status" value="1"/>
</dbReference>
<dbReference type="Gene3D" id="1.10.287.110">
    <property type="entry name" value="DnaJ domain"/>
    <property type="match status" value="1"/>
</dbReference>
<keyword evidence="3" id="KW-1185">Reference proteome</keyword>
<dbReference type="CDD" id="cd06257">
    <property type="entry name" value="DnaJ"/>
    <property type="match status" value="1"/>
</dbReference>
<dbReference type="PANTHER" id="PTHR45850:SF2">
    <property type="entry name" value="SORTING NEXIN-5-LIKE"/>
    <property type="match status" value="1"/>
</dbReference>
<dbReference type="InterPro" id="IPR001623">
    <property type="entry name" value="DnaJ_domain"/>
</dbReference>
<dbReference type="EMBL" id="JAFBMS010000237">
    <property type="protein sequence ID" value="KAG9332648.1"/>
    <property type="molecule type" value="Genomic_DNA"/>
</dbReference>
<feature type="domain" description="J" evidence="1">
    <location>
        <begin position="53"/>
        <end position="117"/>
    </location>
</feature>
<feature type="non-terminal residue" evidence="2">
    <location>
        <position position="1"/>
    </location>
</feature>
<dbReference type="PROSITE" id="PS00636">
    <property type="entry name" value="DNAJ_1"/>
    <property type="match status" value="1"/>
</dbReference>
<protein>
    <recommendedName>
        <fullName evidence="1">J domain-containing protein</fullName>
    </recommendedName>
</protein>
<dbReference type="InterPro" id="IPR018253">
    <property type="entry name" value="DnaJ_domain_CS"/>
</dbReference>
<proteinExistence type="predicted"/>
<dbReference type="PRINTS" id="PR00625">
    <property type="entry name" value="JDOMAIN"/>
</dbReference>
<sequence length="412" mass="47204">GQGLAWDQHHSRVRQHRDCLAAVIIVNGAPMELLHVHAQVLPKKRVAGSAKRDYYNVLGVPRSASDRQIKKAFHKLAMKYHPDKNKSPDAEVVFREIAEAYEVLSNDVKRRNYDMLGHKGFETGSNDGTTINENIFRFSFEELLKNMGLADDLIFDTPEDNWIFNMGDDDFDTLSSNEEHHVERTYEDFEWLQHCLFTQEGVPGLQGVIVGILAMGEDFKPYGMALQKYLQLVAAHTMLGKNTALQGFITHSDPPGRQRVKKGLFNRLSQAVEEKRKENHKDVDDFFQNERDDNFTLTGLTRAAAEKNFESIAKNNLNTLGLALDLDLRYQEAEKEMLFRRTCKLVELENANKNAEKAKSIKKAVIQRFHRMRVEAFQRSLVEWCESQLSTARETCALLSQQLADFRLQATE</sequence>
<dbReference type="SUPFAM" id="SSF46565">
    <property type="entry name" value="Chaperone J-domain"/>
    <property type="match status" value="1"/>
</dbReference>
<reference evidence="2" key="1">
    <citation type="thesis" date="2021" institute="BYU ScholarsArchive" country="Provo, UT, USA">
        <title>Applications of and Algorithms for Genome Assembly and Genomic Analyses with an Emphasis on Marine Teleosts.</title>
        <authorList>
            <person name="Pickett B.D."/>
        </authorList>
    </citation>
    <scope>NUCLEOTIDE SEQUENCE</scope>
    <source>
        <strain evidence="2">HI-2016</strain>
    </source>
</reference>
<dbReference type="Proteomes" id="UP000824540">
    <property type="component" value="Unassembled WGS sequence"/>
</dbReference>
<accession>A0A8T2N490</accession>
<evidence type="ECO:0000313" key="3">
    <source>
        <dbReference type="Proteomes" id="UP000824540"/>
    </source>
</evidence>
<evidence type="ECO:0000259" key="1">
    <source>
        <dbReference type="PROSITE" id="PS50076"/>
    </source>
</evidence>
<comment type="caution">
    <text evidence="2">The sequence shown here is derived from an EMBL/GenBank/DDBJ whole genome shotgun (WGS) entry which is preliminary data.</text>
</comment>
<organism evidence="2 3">
    <name type="scientific">Albula glossodonta</name>
    <name type="common">roundjaw bonefish</name>
    <dbReference type="NCBI Taxonomy" id="121402"/>
    <lineage>
        <taxon>Eukaryota</taxon>
        <taxon>Metazoa</taxon>
        <taxon>Chordata</taxon>
        <taxon>Craniata</taxon>
        <taxon>Vertebrata</taxon>
        <taxon>Euteleostomi</taxon>
        <taxon>Actinopterygii</taxon>
        <taxon>Neopterygii</taxon>
        <taxon>Teleostei</taxon>
        <taxon>Albuliformes</taxon>
        <taxon>Albulidae</taxon>
        <taxon>Albula</taxon>
    </lineage>
</organism>
<dbReference type="CDD" id="cd06093">
    <property type="entry name" value="PX_domain"/>
    <property type="match status" value="1"/>
</dbReference>
<dbReference type="InterPro" id="IPR036869">
    <property type="entry name" value="J_dom_sf"/>
</dbReference>
<dbReference type="AlphaFoldDB" id="A0A8T2N490"/>
<evidence type="ECO:0000313" key="2">
    <source>
        <dbReference type="EMBL" id="KAG9332648.1"/>
    </source>
</evidence>
<dbReference type="Gene3D" id="3.30.1520.10">
    <property type="entry name" value="Phox-like domain"/>
    <property type="match status" value="1"/>
</dbReference>
<gene>
    <name evidence="2" type="ORF">JZ751_014746</name>
</gene>
<dbReference type="PANTHER" id="PTHR45850">
    <property type="entry name" value="SORTING NEXIN FAMILY MEMBER"/>
    <property type="match status" value="1"/>
</dbReference>
<dbReference type="InterPro" id="IPR036871">
    <property type="entry name" value="PX_dom_sf"/>
</dbReference>
<dbReference type="PROSITE" id="PS50076">
    <property type="entry name" value="DNAJ_2"/>
    <property type="match status" value="1"/>
</dbReference>
<dbReference type="SUPFAM" id="SSF64268">
    <property type="entry name" value="PX domain"/>
    <property type="match status" value="1"/>
</dbReference>